<dbReference type="EMBL" id="CACRXK020005906">
    <property type="protein sequence ID" value="CAB4007773.1"/>
    <property type="molecule type" value="Genomic_DNA"/>
</dbReference>
<evidence type="ECO:0000259" key="2">
    <source>
        <dbReference type="Pfam" id="PF20700"/>
    </source>
</evidence>
<gene>
    <name evidence="3" type="ORF">PACLA_8A056490</name>
</gene>
<accession>A0A6S7HUP9</accession>
<evidence type="ECO:0000313" key="4">
    <source>
        <dbReference type="Proteomes" id="UP001152795"/>
    </source>
</evidence>
<keyword evidence="4" id="KW-1185">Reference proteome</keyword>
<dbReference type="Proteomes" id="UP001152795">
    <property type="component" value="Unassembled WGS sequence"/>
</dbReference>
<dbReference type="InterPro" id="IPR049012">
    <property type="entry name" value="Mutator_transp_dom"/>
</dbReference>
<proteinExistence type="predicted"/>
<dbReference type="AlphaFoldDB" id="A0A6S7HUP9"/>
<dbReference type="PANTHER" id="PTHR33309:SF3">
    <property type="entry name" value="CCHC-TYPE DOMAIN-CONTAINING PROTEIN"/>
    <property type="match status" value="1"/>
</dbReference>
<dbReference type="Pfam" id="PF20700">
    <property type="entry name" value="Mutator"/>
    <property type="match status" value="1"/>
</dbReference>
<feature type="region of interest" description="Disordered" evidence="1">
    <location>
        <begin position="1"/>
        <end position="61"/>
    </location>
</feature>
<evidence type="ECO:0000313" key="3">
    <source>
        <dbReference type="EMBL" id="CAB4007773.1"/>
    </source>
</evidence>
<feature type="compositionally biased region" description="Polar residues" evidence="1">
    <location>
        <begin position="42"/>
        <end position="58"/>
    </location>
</feature>
<feature type="domain" description="Mutator-like transposase" evidence="2">
    <location>
        <begin position="105"/>
        <end position="490"/>
    </location>
</feature>
<sequence length="692" mass="77153">MVREDKRKKGSVKHGKRRGFSGKRWQEIADEFTNDANPRDANPQSLPGVSEVLPTNTTADRESVSTKKLLNSSFEKFESSRGILTREQARKVGLGSARDVEIATGFKIQDATLLSDCISAAAVCSSCRKATSKLKLYQRNSDREGLSESLFLQCSSCEVVTPLPTSNRLGGKGGVSHEVNRRAALASHQFGHAGLTQFCAGMNLPPPVGKDSYNKHLIKIEKAAKTSAEEVMKDAAKRLFEKVMSECPDDIEEDGEDLIAHVSVTVDGTWQKRGHSSKIGVIFVISVATGEILDYEVKSLFCHECKAHNNQDHEGDEFQEWKKAHEPKCEVNHVGSSEEMKAVSAVDIFSRSIATRKLKYTTFVGDGDSSSFGRVKEALDKKFGAAYEIKKEECVGHVQKRLGSGLRRYKNDMKGKKLLDGKSVGGKGRLTDKVIDKMQNYYGKAIRGNKGNLEGMRSSIKAIQHHMIKNDELTLEQQHQYCPKSSDTWCKYWKDKADGTKLYNEDNRLPEVFMKQLDPLFTRLSNDDLLRRCLKGMTQNQNEAANGVLWSKCPKTKFCGARRVRIAVCETVAVFNTGAASKAVIMNLCGVTPGVHAMRALRKQDDTRLKTAAKKVSMKYREKRQKLRAQRKSKGDKMAYQPGGFGLSAKPVDTGKKRKRTPKQTKTNDVNEQPQITFVMPTIEVIGKKRRT</sequence>
<feature type="compositionally biased region" description="Basic residues" evidence="1">
    <location>
        <begin position="623"/>
        <end position="634"/>
    </location>
</feature>
<reference evidence="3" key="1">
    <citation type="submission" date="2020-04" db="EMBL/GenBank/DDBJ databases">
        <authorList>
            <person name="Alioto T."/>
            <person name="Alioto T."/>
            <person name="Gomez Garrido J."/>
        </authorList>
    </citation>
    <scope>NUCLEOTIDE SEQUENCE</scope>
    <source>
        <strain evidence="3">A484AB</strain>
    </source>
</reference>
<dbReference type="OrthoDB" id="5972331at2759"/>
<evidence type="ECO:0000256" key="1">
    <source>
        <dbReference type="SAM" id="MobiDB-lite"/>
    </source>
</evidence>
<feature type="compositionally biased region" description="Basic residues" evidence="1">
    <location>
        <begin position="8"/>
        <end position="21"/>
    </location>
</feature>
<protein>
    <recommendedName>
        <fullName evidence="2">Mutator-like transposase domain-containing protein</fullName>
    </recommendedName>
</protein>
<feature type="region of interest" description="Disordered" evidence="1">
    <location>
        <begin position="623"/>
        <end position="673"/>
    </location>
</feature>
<comment type="caution">
    <text evidence="3">The sequence shown here is derived from an EMBL/GenBank/DDBJ whole genome shotgun (WGS) entry which is preliminary data.</text>
</comment>
<organism evidence="3 4">
    <name type="scientific">Paramuricea clavata</name>
    <name type="common">Red gorgonian</name>
    <name type="synonym">Violescent sea-whip</name>
    <dbReference type="NCBI Taxonomy" id="317549"/>
    <lineage>
        <taxon>Eukaryota</taxon>
        <taxon>Metazoa</taxon>
        <taxon>Cnidaria</taxon>
        <taxon>Anthozoa</taxon>
        <taxon>Octocorallia</taxon>
        <taxon>Malacalcyonacea</taxon>
        <taxon>Plexauridae</taxon>
        <taxon>Paramuricea</taxon>
    </lineage>
</organism>
<name>A0A6S7HUP9_PARCT</name>
<dbReference type="PANTHER" id="PTHR33309">
    <property type="entry name" value="KERATIN, ULTRA HIGH-SULFUR MATRIX PROTEIN-LIKE"/>
    <property type="match status" value="1"/>
</dbReference>